<dbReference type="InterPro" id="IPR001073">
    <property type="entry name" value="C1q_dom"/>
</dbReference>
<organism evidence="5 6">
    <name type="scientific">Mytilus edulis</name>
    <name type="common">Blue mussel</name>
    <dbReference type="NCBI Taxonomy" id="6550"/>
    <lineage>
        <taxon>Eukaryota</taxon>
        <taxon>Metazoa</taxon>
        <taxon>Spiralia</taxon>
        <taxon>Lophotrochozoa</taxon>
        <taxon>Mollusca</taxon>
        <taxon>Bivalvia</taxon>
        <taxon>Autobranchia</taxon>
        <taxon>Pteriomorphia</taxon>
        <taxon>Mytilida</taxon>
        <taxon>Mytiloidea</taxon>
        <taxon>Mytilidae</taxon>
        <taxon>Mytilinae</taxon>
        <taxon>Mytilus</taxon>
    </lineage>
</organism>
<evidence type="ECO:0000313" key="5">
    <source>
        <dbReference type="EMBL" id="CAG2193789.1"/>
    </source>
</evidence>
<evidence type="ECO:0000313" key="6">
    <source>
        <dbReference type="Proteomes" id="UP000683360"/>
    </source>
</evidence>
<feature type="domain" description="C1q" evidence="4">
    <location>
        <begin position="46"/>
        <end position="176"/>
    </location>
</feature>
<gene>
    <name evidence="5" type="ORF">MEDL_8881</name>
</gene>
<keyword evidence="2" id="KW-0964">Secreted</keyword>
<dbReference type="InterPro" id="IPR050392">
    <property type="entry name" value="Collagen/C1q_domain"/>
</dbReference>
<dbReference type="AlphaFoldDB" id="A0A8S3QGY6"/>
<dbReference type="GO" id="GO:0005576">
    <property type="term" value="C:extracellular region"/>
    <property type="evidence" value="ECO:0007669"/>
    <property type="project" value="UniProtKB-SubCell"/>
</dbReference>
<accession>A0A8S3QGY6</accession>
<proteinExistence type="predicted"/>
<dbReference type="SUPFAM" id="SSF49842">
    <property type="entry name" value="TNF-like"/>
    <property type="match status" value="1"/>
</dbReference>
<dbReference type="Pfam" id="PF00386">
    <property type="entry name" value="C1q"/>
    <property type="match status" value="1"/>
</dbReference>
<dbReference type="EMBL" id="CAJPWZ010000466">
    <property type="protein sequence ID" value="CAG2193789.1"/>
    <property type="molecule type" value="Genomic_DNA"/>
</dbReference>
<sequence>MLGMLVGKVKSICDSELQNGLFQDLLNMMMKIKGFSPELSTCKCQKIVPAIAFTASLSATKSIGPLETIKFNKVWTNAGKGYDPNSGIFTAPKKGYYQIIARATSYQGNKFLANLWKNDEQTVGLYAGPGQITDSASIVLELKKGDHVFLKHHNRSEKIYSDAQHWSMFSGFLISE</sequence>
<dbReference type="PANTHER" id="PTHR15427:SF52">
    <property type="entry name" value="C1Q DOMAIN-CONTAINING PROTEIN"/>
    <property type="match status" value="1"/>
</dbReference>
<evidence type="ECO:0000256" key="1">
    <source>
        <dbReference type="ARBA" id="ARBA00004613"/>
    </source>
</evidence>
<dbReference type="OrthoDB" id="6048496at2759"/>
<evidence type="ECO:0000259" key="4">
    <source>
        <dbReference type="PROSITE" id="PS50871"/>
    </source>
</evidence>
<protein>
    <submittedName>
        <fullName evidence="5">C1QL</fullName>
    </submittedName>
</protein>
<dbReference type="PANTHER" id="PTHR15427">
    <property type="entry name" value="EMILIN ELASTIN MICROFIBRIL INTERFACE-LOCATED PROTEIN ELASTIN MICROFIBRIL INTERFACER"/>
    <property type="match status" value="1"/>
</dbReference>
<dbReference type="SMART" id="SM00110">
    <property type="entry name" value="C1Q"/>
    <property type="match status" value="1"/>
</dbReference>
<comment type="caution">
    <text evidence="5">The sequence shown here is derived from an EMBL/GenBank/DDBJ whole genome shotgun (WGS) entry which is preliminary data.</text>
</comment>
<keyword evidence="6" id="KW-1185">Reference proteome</keyword>
<dbReference type="InterPro" id="IPR008983">
    <property type="entry name" value="Tumour_necrosis_fac-like_dom"/>
</dbReference>
<comment type="subcellular location">
    <subcellularLocation>
        <location evidence="1">Secreted</location>
    </subcellularLocation>
</comment>
<dbReference type="Gene3D" id="2.60.120.40">
    <property type="match status" value="1"/>
</dbReference>
<name>A0A8S3QGY6_MYTED</name>
<dbReference type="PROSITE" id="PS50871">
    <property type="entry name" value="C1Q"/>
    <property type="match status" value="1"/>
</dbReference>
<evidence type="ECO:0000256" key="2">
    <source>
        <dbReference type="ARBA" id="ARBA00022525"/>
    </source>
</evidence>
<dbReference type="PRINTS" id="PR00007">
    <property type="entry name" value="COMPLEMNTC1Q"/>
</dbReference>
<keyword evidence="3" id="KW-0176">Collagen</keyword>
<evidence type="ECO:0000256" key="3">
    <source>
        <dbReference type="ARBA" id="ARBA00023119"/>
    </source>
</evidence>
<dbReference type="Proteomes" id="UP000683360">
    <property type="component" value="Unassembled WGS sequence"/>
</dbReference>
<reference evidence="5" key="1">
    <citation type="submission" date="2021-03" db="EMBL/GenBank/DDBJ databases">
        <authorList>
            <person name="Bekaert M."/>
        </authorList>
    </citation>
    <scope>NUCLEOTIDE SEQUENCE</scope>
</reference>